<dbReference type="InterPro" id="IPR013325">
    <property type="entry name" value="RNA_pol_sigma_r2"/>
</dbReference>
<evidence type="ECO:0000256" key="2">
    <source>
        <dbReference type="ARBA" id="ARBA00023015"/>
    </source>
</evidence>
<evidence type="ECO:0000256" key="1">
    <source>
        <dbReference type="ARBA" id="ARBA00010641"/>
    </source>
</evidence>
<feature type="domain" description="RNA polymerase sigma-70 region 2" evidence="6">
    <location>
        <begin position="40"/>
        <end position="108"/>
    </location>
</feature>
<dbReference type="EMBL" id="BNJF01000004">
    <property type="protein sequence ID" value="GHO48852.1"/>
    <property type="molecule type" value="Genomic_DNA"/>
</dbReference>
<organism evidence="8 9">
    <name type="scientific">Ktedonospora formicarum</name>
    <dbReference type="NCBI Taxonomy" id="2778364"/>
    <lineage>
        <taxon>Bacteria</taxon>
        <taxon>Bacillati</taxon>
        <taxon>Chloroflexota</taxon>
        <taxon>Ktedonobacteria</taxon>
        <taxon>Ktedonobacterales</taxon>
        <taxon>Ktedonobacteraceae</taxon>
        <taxon>Ktedonospora</taxon>
    </lineage>
</organism>
<keyword evidence="3" id="KW-0731">Sigma factor</keyword>
<dbReference type="NCBIfam" id="TIGR02937">
    <property type="entry name" value="sigma70-ECF"/>
    <property type="match status" value="1"/>
</dbReference>
<evidence type="ECO:0000259" key="6">
    <source>
        <dbReference type="Pfam" id="PF04542"/>
    </source>
</evidence>
<feature type="domain" description="RNA polymerase sigma factor 70 region 4 type 2" evidence="7">
    <location>
        <begin position="153"/>
        <end position="203"/>
    </location>
</feature>
<dbReference type="PANTHER" id="PTHR43133:SF57">
    <property type="entry name" value="RNA POLYMERASE SIGMA-70 FACTOR"/>
    <property type="match status" value="1"/>
</dbReference>
<dbReference type="InterPro" id="IPR039425">
    <property type="entry name" value="RNA_pol_sigma-70-like"/>
</dbReference>
<evidence type="ECO:0000313" key="8">
    <source>
        <dbReference type="EMBL" id="GHO48852.1"/>
    </source>
</evidence>
<dbReference type="InterPro" id="IPR036388">
    <property type="entry name" value="WH-like_DNA-bd_sf"/>
</dbReference>
<keyword evidence="2" id="KW-0805">Transcription regulation</keyword>
<feature type="compositionally biased region" description="Polar residues" evidence="5">
    <location>
        <begin position="11"/>
        <end position="21"/>
    </location>
</feature>
<dbReference type="SUPFAM" id="SSF88659">
    <property type="entry name" value="Sigma3 and sigma4 domains of RNA polymerase sigma factors"/>
    <property type="match status" value="1"/>
</dbReference>
<dbReference type="InterPro" id="IPR007627">
    <property type="entry name" value="RNA_pol_sigma70_r2"/>
</dbReference>
<sequence>MFLRRSRTGKDSTVQEDSPQSFQEILKQARQGESEGLSLLYRRFLPGIFGYIAARVPDRATAEDLTSDVFLAMVEGIERQRYDEEVRFTAWLFRIARITVATYYRKHEKQHPTVPLDGTALGGEYAAIESIPDEQIEADPMRWAEERDEWKSVVHAMNQLTEEQRQVLVGRFLLGYDIATVAKIIGKKANAVKALQFRALKNLQRILIPFQASMEHTRRRKGGCNEDTIS</sequence>
<comment type="caution">
    <text evidence="8">The sequence shown here is derived from an EMBL/GenBank/DDBJ whole genome shotgun (WGS) entry which is preliminary data.</text>
</comment>
<proteinExistence type="inferred from homology"/>
<dbReference type="Gene3D" id="1.10.1740.10">
    <property type="match status" value="1"/>
</dbReference>
<keyword evidence="4" id="KW-0804">Transcription</keyword>
<dbReference type="Gene3D" id="1.10.10.10">
    <property type="entry name" value="Winged helix-like DNA-binding domain superfamily/Winged helix DNA-binding domain"/>
    <property type="match status" value="1"/>
</dbReference>
<evidence type="ECO:0000256" key="4">
    <source>
        <dbReference type="ARBA" id="ARBA00023163"/>
    </source>
</evidence>
<dbReference type="GO" id="GO:0016987">
    <property type="term" value="F:sigma factor activity"/>
    <property type="evidence" value="ECO:0007669"/>
    <property type="project" value="UniProtKB-KW"/>
</dbReference>
<accession>A0A8J3MU33</accession>
<evidence type="ECO:0000256" key="5">
    <source>
        <dbReference type="SAM" id="MobiDB-lite"/>
    </source>
</evidence>
<dbReference type="SUPFAM" id="SSF88946">
    <property type="entry name" value="Sigma2 domain of RNA polymerase sigma factors"/>
    <property type="match status" value="1"/>
</dbReference>
<feature type="region of interest" description="Disordered" evidence="5">
    <location>
        <begin position="1"/>
        <end position="21"/>
    </location>
</feature>
<dbReference type="RefSeq" id="WP_220198014.1">
    <property type="nucleotide sequence ID" value="NZ_BNJF01000004.1"/>
</dbReference>
<dbReference type="Pfam" id="PF08281">
    <property type="entry name" value="Sigma70_r4_2"/>
    <property type="match status" value="1"/>
</dbReference>
<evidence type="ECO:0000256" key="3">
    <source>
        <dbReference type="ARBA" id="ARBA00023082"/>
    </source>
</evidence>
<dbReference type="PANTHER" id="PTHR43133">
    <property type="entry name" value="RNA POLYMERASE ECF-TYPE SIGMA FACTO"/>
    <property type="match status" value="1"/>
</dbReference>
<protein>
    <submittedName>
        <fullName evidence="8">RNA polymerase sigma factor</fullName>
    </submittedName>
</protein>
<dbReference type="InterPro" id="IPR014284">
    <property type="entry name" value="RNA_pol_sigma-70_dom"/>
</dbReference>
<comment type="similarity">
    <text evidence="1">Belongs to the sigma-70 factor family. ECF subfamily.</text>
</comment>
<gene>
    <name evidence="8" type="ORF">KSX_70150</name>
</gene>
<evidence type="ECO:0000259" key="7">
    <source>
        <dbReference type="Pfam" id="PF08281"/>
    </source>
</evidence>
<dbReference type="AlphaFoldDB" id="A0A8J3MU33"/>
<dbReference type="InterPro" id="IPR013324">
    <property type="entry name" value="RNA_pol_sigma_r3/r4-like"/>
</dbReference>
<evidence type="ECO:0000313" key="9">
    <source>
        <dbReference type="Proteomes" id="UP000612362"/>
    </source>
</evidence>
<reference evidence="8" key="1">
    <citation type="submission" date="2020-10" db="EMBL/GenBank/DDBJ databases">
        <title>Taxonomic study of unclassified bacteria belonging to the class Ktedonobacteria.</title>
        <authorList>
            <person name="Yabe S."/>
            <person name="Wang C.M."/>
            <person name="Zheng Y."/>
            <person name="Sakai Y."/>
            <person name="Cavaletti L."/>
            <person name="Monciardini P."/>
            <person name="Donadio S."/>
        </authorList>
    </citation>
    <scope>NUCLEOTIDE SEQUENCE</scope>
    <source>
        <strain evidence="8">SOSP1-1</strain>
    </source>
</reference>
<name>A0A8J3MU33_9CHLR</name>
<dbReference type="GO" id="GO:0003677">
    <property type="term" value="F:DNA binding"/>
    <property type="evidence" value="ECO:0007669"/>
    <property type="project" value="InterPro"/>
</dbReference>
<dbReference type="InterPro" id="IPR013249">
    <property type="entry name" value="RNA_pol_sigma70_r4_t2"/>
</dbReference>
<dbReference type="Pfam" id="PF04542">
    <property type="entry name" value="Sigma70_r2"/>
    <property type="match status" value="1"/>
</dbReference>
<dbReference type="GO" id="GO:0006352">
    <property type="term" value="P:DNA-templated transcription initiation"/>
    <property type="evidence" value="ECO:0007669"/>
    <property type="project" value="InterPro"/>
</dbReference>
<dbReference type="Proteomes" id="UP000612362">
    <property type="component" value="Unassembled WGS sequence"/>
</dbReference>
<keyword evidence="9" id="KW-1185">Reference proteome</keyword>